<comment type="cofactor">
    <cofactor evidence="1">
        <name>Zn(2+)</name>
        <dbReference type="ChEBI" id="CHEBI:29105"/>
    </cofactor>
</comment>
<keyword evidence="16" id="KW-1185">Reference proteome</keyword>
<evidence type="ECO:0000256" key="10">
    <source>
        <dbReference type="SAM" id="Phobius"/>
    </source>
</evidence>
<evidence type="ECO:0000259" key="12">
    <source>
        <dbReference type="Pfam" id="PF13947"/>
    </source>
</evidence>
<dbReference type="InterPro" id="IPR025287">
    <property type="entry name" value="WAK_GUB"/>
</dbReference>
<accession>A0A835MQV7</accession>
<dbReference type="InterPro" id="IPR040974">
    <property type="entry name" value="Fn3_PAP"/>
</dbReference>
<reference evidence="15 16" key="1">
    <citation type="submission" date="2020-10" db="EMBL/GenBank/DDBJ databases">
        <title>Plant Genome Project.</title>
        <authorList>
            <person name="Zhang R.-G."/>
        </authorList>
    </citation>
    <scope>NUCLEOTIDE SEQUENCE [LARGE SCALE GENOMIC DNA]</scope>
    <source>
        <strain evidence="15">FAFU-HL-1</strain>
        <tissue evidence="15">Leaf</tissue>
    </source>
</reference>
<evidence type="ECO:0000259" key="14">
    <source>
        <dbReference type="Pfam" id="PF17808"/>
    </source>
</evidence>
<evidence type="ECO:0000256" key="6">
    <source>
        <dbReference type="ARBA" id="ARBA00022729"/>
    </source>
</evidence>
<evidence type="ECO:0000256" key="3">
    <source>
        <dbReference type="ARBA" id="ARBA00004167"/>
    </source>
</evidence>
<dbReference type="Pfam" id="PF17808">
    <property type="entry name" value="fn3_PAP"/>
    <property type="match status" value="2"/>
</dbReference>
<keyword evidence="10" id="KW-1133">Transmembrane helix</keyword>
<comment type="cofactor">
    <cofactor evidence="2">
        <name>Fe cation</name>
        <dbReference type="ChEBI" id="CHEBI:24875"/>
    </cofactor>
</comment>
<feature type="domain" description="Purple acid phosphatase Fn3-like" evidence="14">
    <location>
        <begin position="352"/>
        <end position="471"/>
    </location>
</feature>
<evidence type="ECO:0000256" key="7">
    <source>
        <dbReference type="ARBA" id="ARBA00022833"/>
    </source>
</evidence>
<dbReference type="InterPro" id="IPR025733">
    <property type="entry name" value="PAPs_C"/>
</dbReference>
<dbReference type="OrthoDB" id="45007at2759"/>
<feature type="domain" description="Calcineurin-like phosphoesterase" evidence="11">
    <location>
        <begin position="1245"/>
        <end position="1460"/>
    </location>
</feature>
<dbReference type="Gene3D" id="3.60.21.10">
    <property type="match status" value="2"/>
</dbReference>
<dbReference type="Pfam" id="PF14008">
    <property type="entry name" value="Metallophos_C"/>
    <property type="match status" value="2"/>
</dbReference>
<feature type="domain" description="Purple acid phosphatase C-terminal" evidence="13">
    <location>
        <begin position="1485"/>
        <end position="1544"/>
    </location>
</feature>
<dbReference type="Proteomes" id="UP000657918">
    <property type="component" value="Unassembled WGS sequence"/>
</dbReference>
<dbReference type="Pfam" id="PF00149">
    <property type="entry name" value="Metallophos"/>
    <property type="match status" value="2"/>
</dbReference>
<organism evidence="15 16">
    <name type="scientific">Salix dunnii</name>
    <dbReference type="NCBI Taxonomy" id="1413687"/>
    <lineage>
        <taxon>Eukaryota</taxon>
        <taxon>Viridiplantae</taxon>
        <taxon>Streptophyta</taxon>
        <taxon>Embryophyta</taxon>
        <taxon>Tracheophyta</taxon>
        <taxon>Spermatophyta</taxon>
        <taxon>Magnoliopsida</taxon>
        <taxon>eudicotyledons</taxon>
        <taxon>Gunneridae</taxon>
        <taxon>Pentapetalae</taxon>
        <taxon>rosids</taxon>
        <taxon>fabids</taxon>
        <taxon>Malpighiales</taxon>
        <taxon>Salicaceae</taxon>
        <taxon>Saliceae</taxon>
        <taxon>Salix</taxon>
    </lineage>
</organism>
<protein>
    <recommendedName>
        <fullName evidence="9">Purple acid phosphatase</fullName>
        <ecNumber evidence="9">3.1.3.2</ecNumber>
    </recommendedName>
</protein>
<dbReference type="CDD" id="cd00839">
    <property type="entry name" value="MPP_PAPs"/>
    <property type="match status" value="2"/>
</dbReference>
<feature type="domain" description="Purple acid phosphatase Fn3-like" evidence="14">
    <location>
        <begin position="1051"/>
        <end position="1132"/>
    </location>
</feature>
<feature type="transmembrane region" description="Helical" evidence="10">
    <location>
        <begin position="308"/>
        <end position="327"/>
    </location>
</feature>
<feature type="domain" description="Purple acid phosphatase C-terminal" evidence="13">
    <location>
        <begin position="890"/>
        <end position="946"/>
    </location>
</feature>
<evidence type="ECO:0000313" key="15">
    <source>
        <dbReference type="EMBL" id="KAF9674360.1"/>
    </source>
</evidence>
<dbReference type="GO" id="GO:0046872">
    <property type="term" value="F:metal ion binding"/>
    <property type="evidence" value="ECO:0007669"/>
    <property type="project" value="InterPro"/>
</dbReference>
<comment type="catalytic activity">
    <reaction evidence="9">
        <text>a phosphate monoester + H2O = an alcohol + phosphate</text>
        <dbReference type="Rhea" id="RHEA:15017"/>
        <dbReference type="ChEBI" id="CHEBI:15377"/>
        <dbReference type="ChEBI" id="CHEBI:30879"/>
        <dbReference type="ChEBI" id="CHEBI:43474"/>
        <dbReference type="ChEBI" id="CHEBI:67140"/>
        <dbReference type="EC" id="3.1.3.2"/>
    </reaction>
</comment>
<sequence>MSSTSNPWILAYVLLSLPVHFTLSAAVHPISINGTCHDTCGTMPVKYPFGSGFGCGHPDFARYVRCNSGILEFSTGTGIYSISEIDYTTDSLIITDPFMSTCSSMQNSGSFSLDRASPFSLTGENIFVLLGCSTNSPLFDPAEDLCSMGSRSRVCRGLYSCKGVTGLGLPQNAPPSTCCVYESPIQLTGYTLDLPKLQCSSYTSVYSFGGSEGDPLKWKFGISLQYNGSYYTNLCKDCETSGGLCGFAGFDQSFACICRNGKNTSTSCFGQGAAWSGTRESKIQTKLGFGGVKTPRQIGRYWARMMRGLELVFFAILLVLATLQVAISHGEQPLSRIAVHNTRLRLFENADIKASPSILGLKGQNSEWVTLEYASPNPSNDDWIGVFSPADFSASTCNPDEGSKQSPPFLCSAPIKYQYANYSSPGYRKEGKGSLRLQLINQRSDFSFVLFTGGLANPKVVAVSNKVTFTNPNAPVYPRLAQGKIWNEMTVTWTSGYGINEAEPFVEWGRKDGDRMRSPAGTLTFNRNSMCGAPARTVGWRDPGFIHTSFLKELWPNSVGGEGGTGEMGKERGGEGGLTEGERYTYKLGHKLFNGTYVWSRVYQFRASPYSGQSSVQRVVIFGDMGKIVKLSLCWMNRDCKANQFTSIGAHFEVLFTLQDEADGSNEYNNYQRGSLNTTKQLIQDLKNIDIVFHIGDICYANGYLSQWDQFTAQVEPIASTVPYMIASGNHERDWPGTGSFYGNSDSGGECGVLAETMFYVPAENRAKFWYSTDYGMFRFCIADTEHDWREGTEQYKFIEHCLASADRQKQPWLIFLAHRVLGYSSSTWYAEEGSFEEPMGRESLQKLWQKYKVDIAMYGHVHNYERTCPIYQNICTSKEKFYYKGTLNGTIHVVAGGGGASLADFTPINTTWSYFKDHDYGFVKLTAFDHSNLLFEYKKSRDGKIDPPVRRLCPCLLASQPVRAVFFFNFFHFLPERQYNPVISQLGISANISTLLSVPIGKMRGLRLMIFIPSLLILINLQETSLHGDHPLSRIAIHEATFALTPLAYVKASPSILGLTTGQNSEWVTIDYSTPSPSVDDWIGVFSPANFRIVLVNNFSASTCPSENPRVYPPPLCSAPIKPKLVAVSNKVVFTNPNAPAYPRLAQGKKWDEMTVTWTSGYGIGEAEPFVEWGPKGGDPIQSPAGTLTFERSSMCGAPARTVGWRDPGYAYKLGHRLFNCTYVWSKEYQFKAPPYPGQDSVQRVVIFGDMGKGEVDGSSEYNDFQPGSLNTTKQLVQDLKNIDIVFHNGDICYANGYLSQWDQFTAQIEPIASSVPYMIASGNHERDWPGTGSFYGNTDSGGECGVLAQTMFYTPTENREKFWYSTDYGMFRFCIADTEHDWREGTEQYKFIEHCLASVDRQKQPWLIFLAHRVLGYSSDFSYAIEGSFEEPMGRESLQNLWQKYKVDIAMFGHVHNYERTCPIYQNICTSKEKHYYKGTLNGTIHVAAGGAGASLLPFTTLQTAWSLYKDYDHGFVKLTAFDHSNLLFEYKKSRDGKVYDSFTISRDYRNILACTVGRLSCRLHFMLKFKWLGVPEVEPYGTKKCFSKSYHWAKFCYAFHSTAEAAVLKNWFLLRRADYGLMVVAVAAGAGYAVKANYLKNFSTRLRENELEAFSSDYFPGLVI</sequence>
<evidence type="ECO:0000256" key="9">
    <source>
        <dbReference type="RuleBase" id="RU361203"/>
    </source>
</evidence>
<dbReference type="GO" id="GO:0003993">
    <property type="term" value="F:acid phosphatase activity"/>
    <property type="evidence" value="ECO:0007669"/>
    <property type="project" value="UniProtKB-EC"/>
</dbReference>
<keyword evidence="7" id="KW-0862">Zinc</keyword>
<comment type="similarity">
    <text evidence="4 9">Belongs to the metallophosphoesterase superfamily. Purple acid phosphatase family.</text>
</comment>
<keyword evidence="10" id="KW-0472">Membrane</keyword>
<evidence type="ECO:0000256" key="5">
    <source>
        <dbReference type="ARBA" id="ARBA00011738"/>
    </source>
</evidence>
<dbReference type="EMBL" id="JADGMS010000010">
    <property type="protein sequence ID" value="KAF9674360.1"/>
    <property type="molecule type" value="Genomic_DNA"/>
</dbReference>
<dbReference type="EC" id="3.1.3.2" evidence="9"/>
<dbReference type="GO" id="GO:0016020">
    <property type="term" value="C:membrane"/>
    <property type="evidence" value="ECO:0007669"/>
    <property type="project" value="UniProtKB-SubCell"/>
</dbReference>
<dbReference type="PANTHER" id="PTHR45778:SF16">
    <property type="entry name" value="INACTIVE PURPLE ACID PHOSPHATASE 1-RELATED"/>
    <property type="match status" value="1"/>
</dbReference>
<keyword evidence="9" id="KW-0378">Hydrolase</keyword>
<dbReference type="InterPro" id="IPR004843">
    <property type="entry name" value="Calcineurin-like_PHP"/>
</dbReference>
<feature type="transmembrane region" description="Helical" evidence="10">
    <location>
        <begin position="1622"/>
        <end position="1641"/>
    </location>
</feature>
<evidence type="ECO:0000313" key="16">
    <source>
        <dbReference type="Proteomes" id="UP000657918"/>
    </source>
</evidence>
<comment type="subunit">
    <text evidence="5">Homodimer.</text>
</comment>
<evidence type="ECO:0000256" key="1">
    <source>
        <dbReference type="ARBA" id="ARBA00001947"/>
    </source>
</evidence>
<evidence type="ECO:0000259" key="13">
    <source>
        <dbReference type="Pfam" id="PF14008"/>
    </source>
</evidence>
<dbReference type="SUPFAM" id="SSF49363">
    <property type="entry name" value="Purple acid phosphatase, N-terminal domain"/>
    <property type="match status" value="2"/>
</dbReference>
<dbReference type="GO" id="GO:0030247">
    <property type="term" value="F:polysaccharide binding"/>
    <property type="evidence" value="ECO:0007669"/>
    <property type="project" value="InterPro"/>
</dbReference>
<name>A0A835MQV7_9ROSI</name>
<dbReference type="InterPro" id="IPR029052">
    <property type="entry name" value="Metallo-depent_PP-like"/>
</dbReference>
<feature type="transmembrane region" description="Helical" evidence="10">
    <location>
        <begin position="6"/>
        <end position="27"/>
    </location>
</feature>
<feature type="domain" description="Calcineurin-like phosphoesterase" evidence="11">
    <location>
        <begin position="618"/>
        <end position="865"/>
    </location>
</feature>
<comment type="subcellular location">
    <subcellularLocation>
        <location evidence="3">Membrane</location>
        <topology evidence="3">Single-pass membrane protein</topology>
    </subcellularLocation>
</comment>
<dbReference type="InterPro" id="IPR041792">
    <property type="entry name" value="MPP_PAP"/>
</dbReference>
<evidence type="ECO:0000256" key="4">
    <source>
        <dbReference type="ARBA" id="ARBA00008723"/>
    </source>
</evidence>
<evidence type="ECO:0000256" key="2">
    <source>
        <dbReference type="ARBA" id="ARBA00001962"/>
    </source>
</evidence>
<dbReference type="PANTHER" id="PTHR45778">
    <property type="entry name" value="PURPLE ACID PHOSPHATASE-RELATED"/>
    <property type="match status" value="1"/>
</dbReference>
<gene>
    <name evidence="15" type="ORF">SADUNF_Sadunf10G0119300</name>
</gene>
<evidence type="ECO:0000259" key="11">
    <source>
        <dbReference type="Pfam" id="PF00149"/>
    </source>
</evidence>
<evidence type="ECO:0000256" key="8">
    <source>
        <dbReference type="ARBA" id="ARBA00023180"/>
    </source>
</evidence>
<comment type="caution">
    <text evidence="15">The sequence shown here is derived from an EMBL/GenBank/DDBJ whole genome shotgun (WGS) entry which is preliminary data.</text>
</comment>
<keyword evidence="10" id="KW-0812">Transmembrane</keyword>
<feature type="domain" description="Wall-associated receptor kinase galacturonan-binding" evidence="12">
    <location>
        <begin position="36"/>
        <end position="96"/>
    </location>
</feature>
<dbReference type="SUPFAM" id="SSF56300">
    <property type="entry name" value="Metallo-dependent phosphatases"/>
    <property type="match status" value="2"/>
</dbReference>
<dbReference type="Pfam" id="PF13947">
    <property type="entry name" value="GUB_WAK_bind"/>
    <property type="match status" value="1"/>
</dbReference>
<keyword evidence="6" id="KW-0732">Signal</keyword>
<keyword evidence="8" id="KW-0325">Glycoprotein</keyword>
<proteinExistence type="inferred from homology"/>
<dbReference type="InterPro" id="IPR008963">
    <property type="entry name" value="Purple_acid_Pase-like_N"/>
</dbReference>